<evidence type="ECO:0000313" key="2">
    <source>
        <dbReference type="Proteomes" id="UP001165205"/>
    </source>
</evidence>
<proteinExistence type="predicted"/>
<name>A0AAN5BUY1_ASPOZ</name>
<dbReference type="Proteomes" id="UP001165205">
    <property type="component" value="Unassembled WGS sequence"/>
</dbReference>
<dbReference type="AlphaFoldDB" id="A0AAN5BUY1"/>
<comment type="caution">
    <text evidence="1">The sequence shown here is derived from an EMBL/GenBank/DDBJ whole genome shotgun (WGS) entry which is preliminary data.</text>
</comment>
<sequence length="119" mass="13783">MQQLEKHCEIDAIGEVLVYRANARYLTLDVPKSIQKHNIVYVQISSSGVATYSSVHRITTYDEVRRSYPQCNVPSQIADKDKLIEWWKETYENDVGPLHQIKFRRIILDGICASTVTWV</sequence>
<gene>
    <name evidence="1" type="ORF">Aory04_000292800</name>
</gene>
<protein>
    <submittedName>
        <fullName evidence="1">Unnamed protein product</fullName>
    </submittedName>
</protein>
<organism evidence="1 2">
    <name type="scientific">Aspergillus oryzae</name>
    <name type="common">Yellow koji mold</name>
    <dbReference type="NCBI Taxonomy" id="5062"/>
    <lineage>
        <taxon>Eukaryota</taxon>
        <taxon>Fungi</taxon>
        <taxon>Dikarya</taxon>
        <taxon>Ascomycota</taxon>
        <taxon>Pezizomycotina</taxon>
        <taxon>Eurotiomycetes</taxon>
        <taxon>Eurotiomycetidae</taxon>
        <taxon>Eurotiales</taxon>
        <taxon>Aspergillaceae</taxon>
        <taxon>Aspergillus</taxon>
        <taxon>Aspergillus subgen. Circumdati</taxon>
    </lineage>
</organism>
<reference evidence="1" key="1">
    <citation type="submission" date="2023-04" db="EMBL/GenBank/DDBJ databases">
        <title>Aspergillus oryzae NBRC 4228.</title>
        <authorList>
            <person name="Ichikawa N."/>
            <person name="Sato H."/>
            <person name="Tonouchi N."/>
        </authorList>
    </citation>
    <scope>NUCLEOTIDE SEQUENCE</scope>
    <source>
        <strain evidence="1">NBRC 4228</strain>
    </source>
</reference>
<evidence type="ECO:0000313" key="1">
    <source>
        <dbReference type="EMBL" id="GMG26019.1"/>
    </source>
</evidence>
<accession>A0AAN5BUY1</accession>
<dbReference type="EMBL" id="BSYA01000023">
    <property type="protein sequence ID" value="GMG26019.1"/>
    <property type="molecule type" value="Genomic_DNA"/>
</dbReference>